<evidence type="ECO:0000313" key="3">
    <source>
        <dbReference type="EMBL" id="MBG6069733.1"/>
    </source>
</evidence>
<feature type="domain" description="DUF427" evidence="2">
    <location>
        <begin position="171"/>
        <end position="255"/>
    </location>
</feature>
<evidence type="ECO:0000313" key="4">
    <source>
        <dbReference type="Proteomes" id="UP000614915"/>
    </source>
</evidence>
<dbReference type="InterPro" id="IPR007361">
    <property type="entry name" value="DUF427"/>
</dbReference>
<dbReference type="InterPro" id="IPR038694">
    <property type="entry name" value="DUF427_sf"/>
</dbReference>
<dbReference type="PANTHER" id="PTHR34310">
    <property type="entry name" value="DUF427 DOMAIN PROTEIN (AFU_ORTHOLOGUE AFUA_3G02220)"/>
    <property type="match status" value="1"/>
</dbReference>
<dbReference type="Pfam" id="PF04248">
    <property type="entry name" value="NTP_transf_9"/>
    <property type="match status" value="2"/>
</dbReference>
<evidence type="ECO:0000256" key="1">
    <source>
        <dbReference type="SAM" id="MobiDB-lite"/>
    </source>
</evidence>
<evidence type="ECO:0000259" key="2">
    <source>
        <dbReference type="Pfam" id="PF04248"/>
    </source>
</evidence>
<organism evidence="3 4">
    <name type="scientific">Micromonospora ureilytica</name>
    <dbReference type="NCBI Taxonomy" id="709868"/>
    <lineage>
        <taxon>Bacteria</taxon>
        <taxon>Bacillati</taxon>
        <taxon>Actinomycetota</taxon>
        <taxon>Actinomycetes</taxon>
        <taxon>Micromonosporales</taxon>
        <taxon>Micromonosporaceae</taxon>
        <taxon>Micromonospora</taxon>
    </lineage>
</organism>
<dbReference type="EMBL" id="JADOTX010000001">
    <property type="protein sequence ID" value="MBG6069733.1"/>
    <property type="molecule type" value="Genomic_DNA"/>
</dbReference>
<proteinExistence type="predicted"/>
<dbReference type="Proteomes" id="UP000614915">
    <property type="component" value="Unassembled WGS sequence"/>
</dbReference>
<feature type="domain" description="DUF427" evidence="2">
    <location>
        <begin position="292"/>
        <end position="385"/>
    </location>
</feature>
<gene>
    <name evidence="3" type="ORF">IW248_006020</name>
</gene>
<comment type="caution">
    <text evidence="3">The sequence shown here is derived from an EMBL/GenBank/DDBJ whole genome shotgun (WGS) entry which is preliminary data.</text>
</comment>
<sequence>MGGYQSFIQPRVSVVVLGPFRPVVIDLLEPDVTLRDPAGDLGVEPREGDCVGRIDRRPAEPDQVRHQPISICWYAGVSSSQRSFQPGALTPELQPSGWTGSSTSSELTHRLLLSSGHHRRGSGSAAKDSSRKATSVTVSATNACDNAGDNVSDYPKMIVPVDHIEPVPRRVRAFLGGEQVLETTRARYVWEWPFFPQYYIPIDDLNRNLLIEGQRTEVSRRGTARLHGLQVGETIRPSCGRLYGDDALAGLADTIRFDWAAMDGWFEEDEEVFVHPRNPYARVDALRSTRSVRVELEGVVLAESTSPVLVFETGLPTRYYLNRTDVNFRHLVASATRTACPYKGQTSDYWSVRLDDQVHPDLAWSYDFPTAALLPIAGLIAFYNEKVDLFVDGERLSRPTTPFT</sequence>
<dbReference type="RefSeq" id="WP_231396492.1">
    <property type="nucleotide sequence ID" value="NZ_JADOTX010000001.1"/>
</dbReference>
<dbReference type="Gene3D" id="2.170.150.40">
    <property type="entry name" value="Domain of unknown function (DUF427)"/>
    <property type="match status" value="2"/>
</dbReference>
<keyword evidence="4" id="KW-1185">Reference proteome</keyword>
<reference evidence="3 4" key="1">
    <citation type="submission" date="2020-11" db="EMBL/GenBank/DDBJ databases">
        <title>Sequencing the genomes of 1000 actinobacteria strains.</title>
        <authorList>
            <person name="Klenk H.-P."/>
        </authorList>
    </citation>
    <scope>NUCLEOTIDE SEQUENCE [LARGE SCALE GENOMIC DNA]</scope>
    <source>
        <strain evidence="3 4">DSM 101692</strain>
    </source>
</reference>
<feature type="region of interest" description="Disordered" evidence="1">
    <location>
        <begin position="84"/>
        <end position="104"/>
    </location>
</feature>
<name>A0ABS0JRU1_9ACTN</name>
<dbReference type="PANTHER" id="PTHR34310:SF9">
    <property type="entry name" value="BLR5716 PROTEIN"/>
    <property type="match status" value="1"/>
</dbReference>
<protein>
    <submittedName>
        <fullName evidence="3">Uncharacterized protein (DUF427 family)</fullName>
    </submittedName>
</protein>
<accession>A0ABS0JRU1</accession>